<keyword evidence="3" id="KW-1185">Reference proteome</keyword>
<gene>
    <name evidence="2" type="ORF">I4X03_018050</name>
</gene>
<dbReference type="Pfam" id="PF00378">
    <property type="entry name" value="ECH_1"/>
    <property type="match status" value="1"/>
</dbReference>
<dbReference type="Gene3D" id="3.90.226.10">
    <property type="entry name" value="2-enoyl-CoA Hydratase, Chain A, domain 1"/>
    <property type="match status" value="1"/>
</dbReference>
<organism evidence="2 3">
    <name type="scientific">Massilia soli</name>
    <dbReference type="NCBI Taxonomy" id="2792854"/>
    <lineage>
        <taxon>Bacteria</taxon>
        <taxon>Pseudomonadati</taxon>
        <taxon>Pseudomonadota</taxon>
        <taxon>Betaproteobacteria</taxon>
        <taxon>Burkholderiales</taxon>
        <taxon>Oxalobacteraceae</taxon>
        <taxon>Telluria group</taxon>
        <taxon>Massilia</taxon>
    </lineage>
</organism>
<accession>A0ABS7STB2</accession>
<evidence type="ECO:0000256" key="1">
    <source>
        <dbReference type="ARBA" id="ARBA00005254"/>
    </source>
</evidence>
<comment type="similarity">
    <text evidence="1">Belongs to the enoyl-CoA hydratase/isomerase family.</text>
</comment>
<comment type="caution">
    <text evidence="2">The sequence shown here is derived from an EMBL/GenBank/DDBJ whole genome shotgun (WGS) entry which is preliminary data.</text>
</comment>
<proteinExistence type="inferred from homology"/>
<dbReference type="InterPro" id="IPR001753">
    <property type="entry name" value="Enoyl-CoA_hydra/iso"/>
</dbReference>
<dbReference type="RefSeq" id="WP_223469646.1">
    <property type="nucleotide sequence ID" value="NZ_JAFBIL020000007.1"/>
</dbReference>
<name>A0ABS7STB2_9BURK</name>
<sequence length="241" mass="24958">MASEQVIIRHEGDVLDIVLNRPAQANYLSLEMGDAIIAALAGIDESVKLVRLSASGDDFCGGRDSPIPTLGPKPSAETIRKVVAAPPLALYDAIRNTPPPVIAVVRGRATGAGCALACVCDITVCADTATFAIPEMERDIPPTLVMTALIGRVPVKVLAHMVYSREALDAQQALAAGLVRKVVAAADLDAEAGKLVATMLANSAVTLRAVKQYLNLAPEMSGQAASSFAATLAATALSARF</sequence>
<dbReference type="SUPFAM" id="SSF52096">
    <property type="entry name" value="ClpP/crotonase"/>
    <property type="match status" value="1"/>
</dbReference>
<dbReference type="InterPro" id="IPR029045">
    <property type="entry name" value="ClpP/crotonase-like_dom_sf"/>
</dbReference>
<evidence type="ECO:0000313" key="3">
    <source>
        <dbReference type="Proteomes" id="UP000809349"/>
    </source>
</evidence>
<dbReference type="PANTHER" id="PTHR42964">
    <property type="entry name" value="ENOYL-COA HYDRATASE"/>
    <property type="match status" value="1"/>
</dbReference>
<protein>
    <submittedName>
        <fullName evidence="2">Enoyl-CoA hydratase/isomerase family protein</fullName>
    </submittedName>
</protein>
<dbReference type="CDD" id="cd06558">
    <property type="entry name" value="crotonase-like"/>
    <property type="match status" value="1"/>
</dbReference>
<reference evidence="2 3" key="1">
    <citation type="submission" date="2021-08" db="EMBL/GenBank/DDBJ databases">
        <title>Massilia sp. R798.</title>
        <authorList>
            <person name="Baek J.H."/>
            <person name="Jung H.S."/>
            <person name="Kim K.R."/>
            <person name="Jeon C.O."/>
        </authorList>
    </citation>
    <scope>NUCLEOTIDE SEQUENCE [LARGE SCALE GENOMIC DNA]</scope>
    <source>
        <strain evidence="2 3">R798</strain>
    </source>
</reference>
<dbReference type="PANTHER" id="PTHR42964:SF1">
    <property type="entry name" value="POLYKETIDE BIOSYNTHESIS ENOYL-COA HYDRATASE PKSH-RELATED"/>
    <property type="match status" value="1"/>
</dbReference>
<dbReference type="InterPro" id="IPR051683">
    <property type="entry name" value="Enoyl-CoA_Hydratase/Isomerase"/>
</dbReference>
<dbReference type="EMBL" id="JAFBIL020000007">
    <property type="protein sequence ID" value="MBZ2209176.1"/>
    <property type="molecule type" value="Genomic_DNA"/>
</dbReference>
<evidence type="ECO:0000313" key="2">
    <source>
        <dbReference type="EMBL" id="MBZ2209176.1"/>
    </source>
</evidence>
<dbReference type="Proteomes" id="UP000809349">
    <property type="component" value="Unassembled WGS sequence"/>
</dbReference>